<accession>A0A9Q4B1Q7</accession>
<dbReference type="EMBL" id="JABXYM010000001">
    <property type="protein sequence ID" value="MCR6096719.1"/>
    <property type="molecule type" value="Genomic_DNA"/>
</dbReference>
<evidence type="ECO:0000313" key="1">
    <source>
        <dbReference type="EMBL" id="MCR6096719.1"/>
    </source>
</evidence>
<dbReference type="Proteomes" id="UP001057753">
    <property type="component" value="Unassembled WGS sequence"/>
</dbReference>
<comment type="caution">
    <text evidence="1">The sequence shown here is derived from an EMBL/GenBank/DDBJ whole genome shotgun (WGS) entry which is preliminary data.</text>
</comment>
<reference evidence="1" key="1">
    <citation type="submission" date="2020-06" db="EMBL/GenBank/DDBJ databases">
        <title>Insight into the genomes of haloalkaliphilic bacilli from Kenyan soda lakes.</title>
        <authorList>
            <person name="Mwirichia R."/>
            <person name="Villamizar G.C."/>
            <person name="Poehlein A."/>
            <person name="Mugweru J."/>
            <person name="Kipnyargis A."/>
            <person name="Kiplimo D."/>
            <person name="Orwa P."/>
            <person name="Daniel R."/>
        </authorList>
    </citation>
    <scope>NUCLEOTIDE SEQUENCE</scope>
    <source>
        <strain evidence="1">B1096_S55</strain>
    </source>
</reference>
<sequence>MLKKINKHFYKIVFLAFFTAIVLSFTPLSPWRAMNEVFIFFPEDDNVYFKEARTSLELLSKKDDDEYSLRWAFASETNKPAFLRKDMSIVFENGVFKGAKMQSLQEQLFIEEITTFDGEDSGRYDALTFHHAELHYEKDIYKSKHAWSKDHLYVSDSPLAPLSSFKEPLSAQEKESQQLLDTIINQQLDYVLEGLLEEFHINSEEYNVYSLLDLPDYAQTPLPGLNEKETFATLGRLWEGFYRYYILGINTFTEETYSPIGNSLPHVLIHQDGTHLLLVYEMKDGTRQQLLQMIDEVEAPS</sequence>
<protein>
    <submittedName>
        <fullName evidence="1">Uncharacterized protein</fullName>
    </submittedName>
</protein>
<gene>
    <name evidence="1" type="ORF">HXA33_09130</name>
</gene>
<dbReference type="AlphaFoldDB" id="A0A9Q4B1Q7"/>
<evidence type="ECO:0000313" key="2">
    <source>
        <dbReference type="Proteomes" id="UP001057753"/>
    </source>
</evidence>
<name>A0A9Q4B1Q7_SALAG</name>
<proteinExistence type="predicted"/>
<keyword evidence="2" id="KW-1185">Reference proteome</keyword>
<dbReference type="RefSeq" id="WP_257821249.1">
    <property type="nucleotide sequence ID" value="NZ_JABXYM010000001.1"/>
</dbReference>
<organism evidence="1 2">
    <name type="scientific">Salipaludibacillus agaradhaerens</name>
    <name type="common">Bacillus agaradhaerens</name>
    <dbReference type="NCBI Taxonomy" id="76935"/>
    <lineage>
        <taxon>Bacteria</taxon>
        <taxon>Bacillati</taxon>
        <taxon>Bacillota</taxon>
        <taxon>Bacilli</taxon>
        <taxon>Bacillales</taxon>
        <taxon>Bacillaceae</taxon>
    </lineage>
</organism>